<evidence type="ECO:0000259" key="1">
    <source>
        <dbReference type="Pfam" id="PF13175"/>
    </source>
</evidence>
<dbReference type="KEGG" id="senf:GJR95_29905"/>
<dbReference type="InterPro" id="IPR041685">
    <property type="entry name" value="AAA_GajA/Old/RecF-like"/>
</dbReference>
<dbReference type="Proteomes" id="UP000464577">
    <property type="component" value="Chromosome"/>
</dbReference>
<protein>
    <submittedName>
        <fullName evidence="2">AAA family ATPase</fullName>
    </submittedName>
</protein>
<evidence type="ECO:0000313" key="3">
    <source>
        <dbReference type="Proteomes" id="UP000464577"/>
    </source>
</evidence>
<dbReference type="SUPFAM" id="SSF52540">
    <property type="entry name" value="P-loop containing nucleoside triphosphate hydrolases"/>
    <property type="match status" value="1"/>
</dbReference>
<name>A0A6P1W248_9BACT</name>
<dbReference type="Pfam" id="PF13175">
    <property type="entry name" value="AAA_15"/>
    <property type="match status" value="1"/>
</dbReference>
<feature type="domain" description="Endonuclease GajA/Old nuclease/RecF-like AAA" evidence="1">
    <location>
        <begin position="1"/>
        <end position="131"/>
    </location>
</feature>
<proteinExistence type="predicted"/>
<dbReference type="InterPro" id="IPR051396">
    <property type="entry name" value="Bact_Antivir_Def_Nuclease"/>
</dbReference>
<dbReference type="AlphaFoldDB" id="A0A6P1W248"/>
<dbReference type="RefSeq" id="WP_162389369.1">
    <property type="nucleotide sequence ID" value="NZ_CP045997.1"/>
</dbReference>
<sequence length="244" mass="27949">MLKRVSIQNFKSLKDVTLDLQKVNLLIGPNNSGKTNFLKALAYFGKNNKIHSEEPDPSKIAYRHLNGAIKIEFKFDVKNKDYSIKEYDYQVFECQINPNGTVMRSNSYQDLGDPYIKILDAKEKLFEQDEFEQKVGSLIIYKPDTNKIDKPGPVGDGTETVNSDASNLVGFLDLMLGKYRRTTFSQIEIDLHKCIPEFVEINLEDVKPTDILFRLHNRDKGSNAFKRIGLTDGRQNTIYWGSAR</sequence>
<dbReference type="PANTHER" id="PTHR43581:SF4">
    <property type="entry name" value="ATP_GTP PHOSPHATASE"/>
    <property type="match status" value="1"/>
</dbReference>
<dbReference type="PANTHER" id="PTHR43581">
    <property type="entry name" value="ATP/GTP PHOSPHATASE"/>
    <property type="match status" value="1"/>
</dbReference>
<dbReference type="InterPro" id="IPR027417">
    <property type="entry name" value="P-loop_NTPase"/>
</dbReference>
<dbReference type="EMBL" id="CP045997">
    <property type="protein sequence ID" value="QHV98964.1"/>
    <property type="molecule type" value="Genomic_DNA"/>
</dbReference>
<reference evidence="2 3" key="1">
    <citation type="submission" date="2019-11" db="EMBL/GenBank/DDBJ databases">
        <title>Spirosoma endbachense sp. nov., isolated from a natural salt meadow.</title>
        <authorList>
            <person name="Rojas J."/>
            <person name="Ambika Manirajan B."/>
            <person name="Ratering S."/>
            <person name="Suarez C."/>
            <person name="Geissler-Plaum R."/>
            <person name="Schnell S."/>
        </authorList>
    </citation>
    <scope>NUCLEOTIDE SEQUENCE [LARGE SCALE GENOMIC DNA]</scope>
    <source>
        <strain evidence="2 3">I-24</strain>
    </source>
</reference>
<organism evidence="2 3">
    <name type="scientific">Spirosoma endbachense</name>
    <dbReference type="NCBI Taxonomy" id="2666025"/>
    <lineage>
        <taxon>Bacteria</taxon>
        <taxon>Pseudomonadati</taxon>
        <taxon>Bacteroidota</taxon>
        <taxon>Cytophagia</taxon>
        <taxon>Cytophagales</taxon>
        <taxon>Cytophagaceae</taxon>
        <taxon>Spirosoma</taxon>
    </lineage>
</organism>
<dbReference type="Gene3D" id="3.40.50.300">
    <property type="entry name" value="P-loop containing nucleotide triphosphate hydrolases"/>
    <property type="match status" value="1"/>
</dbReference>
<evidence type="ECO:0000313" key="2">
    <source>
        <dbReference type="EMBL" id="QHV98964.1"/>
    </source>
</evidence>
<accession>A0A6P1W248</accession>
<gene>
    <name evidence="2" type="ORF">GJR95_29905</name>
</gene>
<keyword evidence="3" id="KW-1185">Reference proteome</keyword>